<dbReference type="InterPro" id="IPR008915">
    <property type="entry name" value="Peptidase_M50"/>
</dbReference>
<evidence type="ECO:0000256" key="7">
    <source>
        <dbReference type="ARBA" id="ARBA00022723"/>
    </source>
</evidence>
<dbReference type="Proteomes" id="UP000294614">
    <property type="component" value="Unassembled WGS sequence"/>
</dbReference>
<feature type="domain" description="Peptidase M50" evidence="14">
    <location>
        <begin position="138"/>
        <end position="179"/>
    </location>
</feature>
<dbReference type="GO" id="GO:0005886">
    <property type="term" value="C:plasma membrane"/>
    <property type="evidence" value="ECO:0007669"/>
    <property type="project" value="UniProtKB-SubCell"/>
</dbReference>
<evidence type="ECO:0000256" key="11">
    <source>
        <dbReference type="ARBA" id="ARBA00023049"/>
    </source>
</evidence>
<dbReference type="GO" id="GO:0006508">
    <property type="term" value="P:proteolysis"/>
    <property type="evidence" value="ECO:0007669"/>
    <property type="project" value="UniProtKB-KW"/>
</dbReference>
<sequence length="214" mass="23831">MMDFNIAEYIRFISLAIVPFMFAITVHEFSHGMSAYLLGDDTAKRAGRLTLNPIAHIDLFGLLFLIITRLFGWAKPVPVNYANLYRKTRYGPAIVAVAGPASNLALAIVSAVALRLMYNIEVQADGLAYKILVPLAGMLKLSVSINLALFIFNLIPIPPLDGGRIVTNFLPYDKAVKFAAIERYGFIIILVLFLTRAIDYILMPVMNFFMNILL</sequence>
<protein>
    <submittedName>
        <fullName evidence="15">Zn-dependent protease</fullName>
    </submittedName>
</protein>
<name>A0A4R1K8Y0_9BACT</name>
<evidence type="ECO:0000256" key="5">
    <source>
        <dbReference type="ARBA" id="ARBA00022670"/>
    </source>
</evidence>
<keyword evidence="7" id="KW-0479">Metal-binding</keyword>
<evidence type="ECO:0000313" key="15">
    <source>
        <dbReference type="EMBL" id="TCK60795.1"/>
    </source>
</evidence>
<evidence type="ECO:0000256" key="12">
    <source>
        <dbReference type="ARBA" id="ARBA00023136"/>
    </source>
</evidence>
<comment type="cofactor">
    <cofactor evidence="1">
        <name>Zn(2+)</name>
        <dbReference type="ChEBI" id="CHEBI:29105"/>
    </cofactor>
</comment>
<dbReference type="AlphaFoldDB" id="A0A4R1K8Y0"/>
<feature type="transmembrane region" description="Helical" evidence="13">
    <location>
        <begin position="12"/>
        <end position="33"/>
    </location>
</feature>
<dbReference type="Pfam" id="PF02163">
    <property type="entry name" value="Peptidase_M50"/>
    <property type="match status" value="1"/>
</dbReference>
<keyword evidence="9" id="KW-0862">Zinc</keyword>
<dbReference type="InterPro" id="IPR044537">
    <property type="entry name" value="Rip2-like"/>
</dbReference>
<organism evidence="15 16">
    <name type="scientific">Seleniivibrio woodruffii</name>
    <dbReference type="NCBI Taxonomy" id="1078050"/>
    <lineage>
        <taxon>Bacteria</taxon>
        <taxon>Pseudomonadati</taxon>
        <taxon>Deferribacterota</taxon>
        <taxon>Deferribacteres</taxon>
        <taxon>Deferribacterales</taxon>
        <taxon>Geovibrionaceae</taxon>
        <taxon>Seleniivibrio</taxon>
    </lineage>
</organism>
<comment type="similarity">
    <text evidence="3">Belongs to the peptidase M50B family.</text>
</comment>
<accession>A0A4R1K8Y0</accession>
<evidence type="ECO:0000313" key="16">
    <source>
        <dbReference type="Proteomes" id="UP000294614"/>
    </source>
</evidence>
<dbReference type="GO" id="GO:0008237">
    <property type="term" value="F:metallopeptidase activity"/>
    <property type="evidence" value="ECO:0007669"/>
    <property type="project" value="UniProtKB-KW"/>
</dbReference>
<evidence type="ECO:0000256" key="4">
    <source>
        <dbReference type="ARBA" id="ARBA00022475"/>
    </source>
</evidence>
<evidence type="ECO:0000256" key="13">
    <source>
        <dbReference type="SAM" id="Phobius"/>
    </source>
</evidence>
<keyword evidence="8" id="KW-0378">Hydrolase</keyword>
<dbReference type="RefSeq" id="WP_243640942.1">
    <property type="nucleotide sequence ID" value="NZ_JAJUHT010000001.1"/>
</dbReference>
<keyword evidence="6 13" id="KW-0812">Transmembrane</keyword>
<keyword evidence="12 13" id="KW-0472">Membrane</keyword>
<evidence type="ECO:0000256" key="3">
    <source>
        <dbReference type="ARBA" id="ARBA00007931"/>
    </source>
</evidence>
<reference evidence="15 16" key="1">
    <citation type="submission" date="2019-03" db="EMBL/GenBank/DDBJ databases">
        <title>Genomic Encyclopedia of Type Strains, Phase IV (KMG-IV): sequencing the most valuable type-strain genomes for metagenomic binning, comparative biology and taxonomic classification.</title>
        <authorList>
            <person name="Goeker M."/>
        </authorList>
    </citation>
    <scope>NUCLEOTIDE SEQUENCE [LARGE SCALE GENOMIC DNA]</scope>
    <source>
        <strain evidence="15 16">DSM 24984</strain>
    </source>
</reference>
<keyword evidence="10 13" id="KW-1133">Transmembrane helix</keyword>
<feature type="transmembrane region" description="Helical" evidence="13">
    <location>
        <begin position="93"/>
        <end position="118"/>
    </location>
</feature>
<feature type="transmembrane region" description="Helical" evidence="13">
    <location>
        <begin position="53"/>
        <end position="72"/>
    </location>
</feature>
<feature type="transmembrane region" description="Helical" evidence="13">
    <location>
        <begin position="184"/>
        <end position="203"/>
    </location>
</feature>
<evidence type="ECO:0000256" key="2">
    <source>
        <dbReference type="ARBA" id="ARBA00004651"/>
    </source>
</evidence>
<evidence type="ECO:0000256" key="10">
    <source>
        <dbReference type="ARBA" id="ARBA00022989"/>
    </source>
</evidence>
<keyword evidence="4" id="KW-1003">Cell membrane</keyword>
<gene>
    <name evidence="15" type="ORF">C8D98_1674</name>
</gene>
<dbReference type="PANTHER" id="PTHR35864:SF1">
    <property type="entry name" value="ZINC METALLOPROTEASE YWHC-RELATED"/>
    <property type="match status" value="1"/>
</dbReference>
<dbReference type="PANTHER" id="PTHR35864">
    <property type="entry name" value="ZINC METALLOPROTEASE MJ0611-RELATED"/>
    <property type="match status" value="1"/>
</dbReference>
<evidence type="ECO:0000259" key="14">
    <source>
        <dbReference type="Pfam" id="PF02163"/>
    </source>
</evidence>
<dbReference type="InterPro" id="IPR052348">
    <property type="entry name" value="Metallopeptidase_M50B"/>
</dbReference>
<dbReference type="CDD" id="cd06158">
    <property type="entry name" value="S2P-M50_like_1"/>
    <property type="match status" value="1"/>
</dbReference>
<evidence type="ECO:0000256" key="1">
    <source>
        <dbReference type="ARBA" id="ARBA00001947"/>
    </source>
</evidence>
<comment type="caution">
    <text evidence="15">The sequence shown here is derived from an EMBL/GenBank/DDBJ whole genome shotgun (WGS) entry which is preliminary data.</text>
</comment>
<feature type="transmembrane region" description="Helical" evidence="13">
    <location>
        <begin position="138"/>
        <end position="155"/>
    </location>
</feature>
<keyword evidence="11" id="KW-0482">Metalloprotease</keyword>
<evidence type="ECO:0000256" key="6">
    <source>
        <dbReference type="ARBA" id="ARBA00022692"/>
    </source>
</evidence>
<evidence type="ECO:0000256" key="9">
    <source>
        <dbReference type="ARBA" id="ARBA00022833"/>
    </source>
</evidence>
<dbReference type="GO" id="GO:0046872">
    <property type="term" value="F:metal ion binding"/>
    <property type="evidence" value="ECO:0007669"/>
    <property type="project" value="UniProtKB-KW"/>
</dbReference>
<comment type="subcellular location">
    <subcellularLocation>
        <location evidence="2">Cell membrane</location>
        <topology evidence="2">Multi-pass membrane protein</topology>
    </subcellularLocation>
</comment>
<keyword evidence="16" id="KW-1185">Reference proteome</keyword>
<proteinExistence type="inferred from homology"/>
<keyword evidence="5 15" id="KW-0645">Protease</keyword>
<evidence type="ECO:0000256" key="8">
    <source>
        <dbReference type="ARBA" id="ARBA00022801"/>
    </source>
</evidence>
<dbReference type="EMBL" id="SMGG01000004">
    <property type="protein sequence ID" value="TCK60795.1"/>
    <property type="molecule type" value="Genomic_DNA"/>
</dbReference>